<keyword evidence="2" id="KW-1003">Cell membrane</keyword>
<evidence type="ECO:0000256" key="5">
    <source>
        <dbReference type="ARBA" id="ARBA00023136"/>
    </source>
</evidence>
<evidence type="ECO:0000313" key="7">
    <source>
        <dbReference type="EMBL" id="HEC67524.1"/>
    </source>
</evidence>
<evidence type="ECO:0008006" key="8">
    <source>
        <dbReference type="Google" id="ProtNLM"/>
    </source>
</evidence>
<evidence type="ECO:0000256" key="2">
    <source>
        <dbReference type="ARBA" id="ARBA00022475"/>
    </source>
</evidence>
<keyword evidence="5 6" id="KW-0472">Membrane</keyword>
<dbReference type="GO" id="GO:0044781">
    <property type="term" value="P:bacterial-type flagellum organization"/>
    <property type="evidence" value="ECO:0007669"/>
    <property type="project" value="InterPro"/>
</dbReference>
<reference evidence="7" key="1">
    <citation type="journal article" date="2020" name="mSystems">
        <title>Genome- and Community-Level Interaction Insights into Carbon Utilization and Element Cycling Functions of Hydrothermarchaeota in Hydrothermal Sediment.</title>
        <authorList>
            <person name="Zhou Z."/>
            <person name="Liu Y."/>
            <person name="Xu W."/>
            <person name="Pan J."/>
            <person name="Luo Z.H."/>
            <person name="Li M."/>
        </authorList>
    </citation>
    <scope>NUCLEOTIDE SEQUENCE [LARGE SCALE GENOMIC DNA]</scope>
    <source>
        <strain evidence="7">HyVt-389</strain>
    </source>
</reference>
<protein>
    <recommendedName>
        <fullName evidence="8">Flagellar protein</fullName>
    </recommendedName>
</protein>
<feature type="transmembrane region" description="Helical" evidence="6">
    <location>
        <begin position="6"/>
        <end position="27"/>
    </location>
</feature>
<keyword evidence="3 6" id="KW-0812">Transmembrane</keyword>
<evidence type="ECO:0000256" key="1">
    <source>
        <dbReference type="ARBA" id="ARBA00004236"/>
    </source>
</evidence>
<comment type="caution">
    <text evidence="7">The sequence shown here is derived from an EMBL/GenBank/DDBJ whole genome shotgun (WGS) entry which is preliminary data.</text>
</comment>
<evidence type="ECO:0000256" key="4">
    <source>
        <dbReference type="ARBA" id="ARBA00022989"/>
    </source>
</evidence>
<proteinExistence type="predicted"/>
<comment type="subcellular location">
    <subcellularLocation>
        <location evidence="1">Cell membrane</location>
    </subcellularLocation>
</comment>
<gene>
    <name evidence="7" type="ORF">ENI35_01720</name>
</gene>
<accession>A0A7C1VM72</accession>
<name>A0A7C1VM72_DESA2</name>
<dbReference type="Pfam" id="PF04347">
    <property type="entry name" value="FliO"/>
    <property type="match status" value="1"/>
</dbReference>
<sequence length="116" mass="13253">MYESNMAYTIIKIVASFSILSGMLLFLHRFLKKIDNKNPKLMRIIATQQIAPKKIISLIEICGETLVIGISEKSISFLTKIEDKKMEEMVKMTHDKAQNSGGFKFKVLSLKQKDNK</sequence>
<dbReference type="EMBL" id="DRIH01000057">
    <property type="protein sequence ID" value="HEC67524.1"/>
    <property type="molecule type" value="Genomic_DNA"/>
</dbReference>
<keyword evidence="4 6" id="KW-1133">Transmembrane helix</keyword>
<dbReference type="InterPro" id="IPR022781">
    <property type="entry name" value="Flagellar_biosynth_FliO"/>
</dbReference>
<evidence type="ECO:0000256" key="6">
    <source>
        <dbReference type="SAM" id="Phobius"/>
    </source>
</evidence>
<dbReference type="Proteomes" id="UP000885738">
    <property type="component" value="Unassembled WGS sequence"/>
</dbReference>
<dbReference type="GO" id="GO:0016020">
    <property type="term" value="C:membrane"/>
    <property type="evidence" value="ECO:0007669"/>
    <property type="project" value="InterPro"/>
</dbReference>
<organism evidence="7">
    <name type="scientific">Desulfofervidus auxilii</name>
    <dbReference type="NCBI Taxonomy" id="1621989"/>
    <lineage>
        <taxon>Bacteria</taxon>
        <taxon>Pseudomonadati</taxon>
        <taxon>Thermodesulfobacteriota</taxon>
        <taxon>Candidatus Desulfofervidia</taxon>
        <taxon>Candidatus Desulfofervidales</taxon>
        <taxon>Candidatus Desulfofervidaceae</taxon>
        <taxon>Candidatus Desulfofervidus</taxon>
    </lineage>
</organism>
<evidence type="ECO:0000256" key="3">
    <source>
        <dbReference type="ARBA" id="ARBA00022692"/>
    </source>
</evidence>
<dbReference type="AlphaFoldDB" id="A0A7C1VM72"/>